<dbReference type="Pfam" id="PF04069">
    <property type="entry name" value="OpuAC"/>
    <property type="match status" value="1"/>
</dbReference>
<dbReference type="PROSITE" id="PS51257">
    <property type="entry name" value="PROKAR_LIPOPROTEIN"/>
    <property type="match status" value="1"/>
</dbReference>
<dbReference type="Gene3D" id="3.40.190.120">
    <property type="entry name" value="Osmoprotection protein (prox), domain 2"/>
    <property type="match status" value="1"/>
</dbReference>
<evidence type="ECO:0000259" key="2">
    <source>
        <dbReference type="Pfam" id="PF04069"/>
    </source>
</evidence>
<reference evidence="3 4" key="1">
    <citation type="submission" date="2014-09" db="EMBL/GenBank/DDBJ databases">
        <title>Genome sequence of Sinomonas sp. MUSC 117.</title>
        <authorList>
            <person name="Lee L.-H."/>
        </authorList>
    </citation>
    <scope>NUCLEOTIDE SEQUENCE [LARGE SCALE GENOMIC DNA]</scope>
    <source>
        <strain evidence="3 4">MUSC 117</strain>
    </source>
</reference>
<feature type="signal peptide" evidence="1">
    <location>
        <begin position="1"/>
        <end position="26"/>
    </location>
</feature>
<feature type="domain" description="ABC-type glycine betaine transport system substrate-binding" evidence="2">
    <location>
        <begin position="49"/>
        <end position="311"/>
    </location>
</feature>
<dbReference type="Gene3D" id="3.40.190.10">
    <property type="entry name" value="Periplasmic binding protein-like II"/>
    <property type="match status" value="1"/>
</dbReference>
<dbReference type="EMBL" id="JTDL01000140">
    <property type="protein sequence ID" value="KHL01575.1"/>
    <property type="molecule type" value="Genomic_DNA"/>
</dbReference>
<keyword evidence="1" id="KW-0732">Signal</keyword>
<accession>A0A0B2AEA0</accession>
<dbReference type="SUPFAM" id="SSF53850">
    <property type="entry name" value="Periplasmic binding protein-like II"/>
    <property type="match status" value="1"/>
</dbReference>
<evidence type="ECO:0000313" key="3">
    <source>
        <dbReference type="EMBL" id="KHL01575.1"/>
    </source>
</evidence>
<evidence type="ECO:0000313" key="4">
    <source>
        <dbReference type="Proteomes" id="UP000030982"/>
    </source>
</evidence>
<dbReference type="AlphaFoldDB" id="A0A0B2AEA0"/>
<name>A0A0B2AEA0_9MICC</name>
<sequence length="316" mass="32206">MRLPTAFPARPAALAAGAILALTLSACGGGSGSPLSTAPASGQASAGGPIVVGSANFTESEILADIYAGALNGAGGQATTKTGIGSREVYVKALQDGSIDAVPDYSGNLLRYFDKNATAVSAADVMKALPAATPHGLATLDAANAEDKDSIVVTQATADKYSLKTLADLGKVCDQIALGMPPEAKDRPQGLPGLKAKYACTPKQFVPLSDSGGPVTVKALLDDQIQAADVFTTSPLISQNHLVTLEDPQNNFAAQQVVPLVRTDRISDKAKGVLNKVQAALTTADLVKLNDQVSGSTKQDPKAAADAWLKEKGLAG</sequence>
<dbReference type="GO" id="GO:0022857">
    <property type="term" value="F:transmembrane transporter activity"/>
    <property type="evidence" value="ECO:0007669"/>
    <property type="project" value="InterPro"/>
</dbReference>
<dbReference type="GO" id="GO:0043190">
    <property type="term" value="C:ATP-binding cassette (ABC) transporter complex"/>
    <property type="evidence" value="ECO:0007669"/>
    <property type="project" value="InterPro"/>
</dbReference>
<dbReference type="STRING" id="1338436.LK10_15065"/>
<comment type="caution">
    <text evidence="3">The sequence shown here is derived from an EMBL/GenBank/DDBJ whole genome shotgun (WGS) entry which is preliminary data.</text>
</comment>
<feature type="chain" id="PRO_5038850088" evidence="1">
    <location>
        <begin position="27"/>
        <end position="316"/>
    </location>
</feature>
<evidence type="ECO:0000256" key="1">
    <source>
        <dbReference type="SAM" id="SignalP"/>
    </source>
</evidence>
<gene>
    <name evidence="3" type="ORF">LK10_15065</name>
</gene>
<dbReference type="CDD" id="cd13606">
    <property type="entry name" value="PBP2_ProX_like"/>
    <property type="match status" value="1"/>
</dbReference>
<protein>
    <submittedName>
        <fullName evidence="3">Glycine/betaine ABC transporter substrate-binding protein</fullName>
    </submittedName>
</protein>
<dbReference type="Proteomes" id="UP000030982">
    <property type="component" value="Unassembled WGS sequence"/>
</dbReference>
<dbReference type="RefSeq" id="WP_043125302.1">
    <property type="nucleotide sequence ID" value="NZ_JTDL01000140.1"/>
</dbReference>
<dbReference type="OrthoDB" id="9781705at2"/>
<proteinExistence type="predicted"/>
<organism evidence="3 4">
    <name type="scientific">Sinomonas humi</name>
    <dbReference type="NCBI Taxonomy" id="1338436"/>
    <lineage>
        <taxon>Bacteria</taxon>
        <taxon>Bacillati</taxon>
        <taxon>Actinomycetota</taxon>
        <taxon>Actinomycetes</taxon>
        <taxon>Micrococcales</taxon>
        <taxon>Micrococcaceae</taxon>
        <taxon>Sinomonas</taxon>
    </lineage>
</organism>
<keyword evidence="4" id="KW-1185">Reference proteome</keyword>
<dbReference type="InterPro" id="IPR007210">
    <property type="entry name" value="ABC_Gly_betaine_transp_sub-bd"/>
</dbReference>